<keyword evidence="3" id="KW-1185">Reference proteome</keyword>
<gene>
    <name evidence="2" type="ORF">CC78DRAFT_178852</name>
</gene>
<feature type="domain" description="F-box" evidence="1">
    <location>
        <begin position="8"/>
        <end position="56"/>
    </location>
</feature>
<dbReference type="InterPro" id="IPR001810">
    <property type="entry name" value="F-box_dom"/>
</dbReference>
<comment type="caution">
    <text evidence="2">The sequence shown here is derived from an EMBL/GenBank/DDBJ whole genome shotgun (WGS) entry which is preliminary data.</text>
</comment>
<dbReference type="CDD" id="cd09917">
    <property type="entry name" value="F-box_SF"/>
    <property type="match status" value="1"/>
</dbReference>
<dbReference type="PROSITE" id="PS50181">
    <property type="entry name" value="FBOX"/>
    <property type="match status" value="1"/>
</dbReference>
<dbReference type="Gene3D" id="1.20.1280.50">
    <property type="match status" value="1"/>
</dbReference>
<dbReference type="SUPFAM" id="SSF81383">
    <property type="entry name" value="F-box domain"/>
    <property type="match status" value="1"/>
</dbReference>
<name>A0A9P4K1I5_9PLEO</name>
<dbReference type="InterPro" id="IPR036047">
    <property type="entry name" value="F-box-like_dom_sf"/>
</dbReference>
<reference evidence="3" key="1">
    <citation type="journal article" date="2020" name="Stud. Mycol.">
        <title>101 Dothideomycetes genomes: A test case for predicting lifestyles and emergence of pathogens.</title>
        <authorList>
            <person name="Haridas S."/>
            <person name="Albert R."/>
            <person name="Binder M."/>
            <person name="Bloem J."/>
            <person name="LaButti K."/>
            <person name="Salamov A."/>
            <person name="Andreopoulos B."/>
            <person name="Baker S."/>
            <person name="Barry K."/>
            <person name="Bills G."/>
            <person name="Bluhm B."/>
            <person name="Cannon C."/>
            <person name="Castanera R."/>
            <person name="Culley D."/>
            <person name="Daum C."/>
            <person name="Ezra D."/>
            <person name="Gonzalez J."/>
            <person name="Henrissat B."/>
            <person name="Kuo A."/>
            <person name="Liang C."/>
            <person name="Lipzen A."/>
            <person name="Lutzoni F."/>
            <person name="Magnuson J."/>
            <person name="Mondo S."/>
            <person name="Nolan M."/>
            <person name="Ohm R."/>
            <person name="Pangilinan J."/>
            <person name="Park H.-J."/>
            <person name="Ramirez L."/>
            <person name="Alfaro M."/>
            <person name="Sun H."/>
            <person name="Tritt A."/>
            <person name="Yoshinaga Y."/>
            <person name="Zwiers L.-H."/>
            <person name="Turgeon B."/>
            <person name="Goodwin S."/>
            <person name="Spatafora J."/>
            <person name="Crous P."/>
            <person name="Grigoriev I."/>
        </authorList>
    </citation>
    <scope>NUCLEOTIDE SEQUENCE [LARGE SCALE GENOMIC DNA]</scope>
    <source>
        <strain evidence="3">CBS 304.66</strain>
    </source>
</reference>
<accession>A0A9P4K1I5</accession>
<dbReference type="EMBL" id="ML986843">
    <property type="protein sequence ID" value="KAF2257779.1"/>
    <property type="molecule type" value="Genomic_DNA"/>
</dbReference>
<organism evidence="2 3">
    <name type="scientific">Lojkania enalia</name>
    <dbReference type="NCBI Taxonomy" id="147567"/>
    <lineage>
        <taxon>Eukaryota</taxon>
        <taxon>Fungi</taxon>
        <taxon>Dikarya</taxon>
        <taxon>Ascomycota</taxon>
        <taxon>Pezizomycotina</taxon>
        <taxon>Dothideomycetes</taxon>
        <taxon>Pleosporomycetidae</taxon>
        <taxon>Pleosporales</taxon>
        <taxon>Pleosporales incertae sedis</taxon>
        <taxon>Lojkania</taxon>
    </lineage>
</organism>
<dbReference type="Pfam" id="PF12937">
    <property type="entry name" value="F-box-like"/>
    <property type="match status" value="1"/>
</dbReference>
<protein>
    <recommendedName>
        <fullName evidence="1">F-box domain-containing protein</fullName>
    </recommendedName>
</protein>
<dbReference type="Proteomes" id="UP000800093">
    <property type="component" value="Unassembled WGS sequence"/>
</dbReference>
<dbReference type="OrthoDB" id="3226064at2759"/>
<evidence type="ECO:0000313" key="2">
    <source>
        <dbReference type="EMBL" id="KAF2257779.1"/>
    </source>
</evidence>
<evidence type="ECO:0000259" key="1">
    <source>
        <dbReference type="PROSITE" id="PS50181"/>
    </source>
</evidence>
<dbReference type="AlphaFoldDB" id="A0A9P4K1I5"/>
<evidence type="ECO:0000313" key="3">
    <source>
        <dbReference type="Proteomes" id="UP000800093"/>
    </source>
</evidence>
<sequence>MFDDPTHSTALVELAPELLELILSYLAPRDLVSFGRTCRRANAFIHPNNQILWKSAFLQIFDNPKHVWDFLVPTARAAHREHEARWDWCREVRRRCNAFKAVCQASDPAQYANPEDVIPPLLDIADTASYSTDPGAQAPSSLNVNYLERLFSVAPRPEKIIHDWHRDIDSMSLPLDFLSDSNRPITRSMLSRRAAIPLWASRFHILYGMTEREEDSLRSKAFARAVVYDWSSTGPNADYGPLEKDGSGTVNWQMLEAIMSLMIRIFNHARGSSYRLPSGFRNNVPNSIPLNPALPGDWAGVTTAWVGTYAFMDYRALVHYNFANNLEFPMDLGSYDEACGDIMRLKLDINDSDDLPNDDRLKTDLPCCTDLPTIYFNGTSNGRSTGRPAILVRGFACLVPEGTQVRWRFIISYAGEDHWQLEGVQYGIRTGGIYGLWSHVEHDDHGPTGPFCYWPYDMSCRV</sequence>
<proteinExistence type="predicted"/>